<feature type="signal peptide" evidence="1">
    <location>
        <begin position="1"/>
        <end position="23"/>
    </location>
</feature>
<dbReference type="eggNOG" id="COG4315">
    <property type="taxonomic scope" value="Bacteria"/>
</dbReference>
<dbReference type="GO" id="GO:0043448">
    <property type="term" value="P:alkane catabolic process"/>
    <property type="evidence" value="ECO:0007669"/>
    <property type="project" value="TreeGrafter"/>
</dbReference>
<dbReference type="PANTHER" id="PTHR39335">
    <property type="entry name" value="BLL4220 PROTEIN"/>
    <property type="match status" value="1"/>
</dbReference>
<evidence type="ECO:0000313" key="3">
    <source>
        <dbReference type="Proteomes" id="UP000007517"/>
    </source>
</evidence>
<dbReference type="KEGG" id="bsd:BLASA_0703"/>
<reference evidence="3" key="2">
    <citation type="submission" date="2012-02" db="EMBL/GenBank/DDBJ databases">
        <title>Complete genome sequence of Blastococcus saxobsidens strain DD2.</title>
        <authorList>
            <person name="Genoscope."/>
        </authorList>
    </citation>
    <scope>NUCLEOTIDE SEQUENCE [LARGE SCALE GENOMIC DNA]</scope>
    <source>
        <strain evidence="3">DD2</strain>
    </source>
</reference>
<dbReference type="PANTHER" id="PTHR39335:SF1">
    <property type="entry name" value="BLL4220 PROTEIN"/>
    <property type="match status" value="1"/>
</dbReference>
<dbReference type="EMBL" id="FO117623">
    <property type="protein sequence ID" value="CCG01658.1"/>
    <property type="molecule type" value="Genomic_DNA"/>
</dbReference>
<dbReference type="InterPro" id="IPR005297">
    <property type="entry name" value="Lipoprotein_repeat"/>
</dbReference>
<protein>
    <submittedName>
        <fullName evidence="2">Putative lipoprotein</fullName>
    </submittedName>
</protein>
<dbReference type="HOGENOM" id="CLU_053665_0_2_11"/>
<feature type="chain" id="PRO_5003606918" evidence="1">
    <location>
        <begin position="24"/>
        <end position="165"/>
    </location>
</feature>
<dbReference type="Proteomes" id="UP000007517">
    <property type="component" value="Chromosome"/>
</dbReference>
<evidence type="ECO:0000313" key="2">
    <source>
        <dbReference type="EMBL" id="CCG01658.1"/>
    </source>
</evidence>
<keyword evidence="3" id="KW-1185">Reference proteome</keyword>
<dbReference type="RefSeq" id="WP_014374570.1">
    <property type="nucleotide sequence ID" value="NC_016943.1"/>
</dbReference>
<dbReference type="Pfam" id="PF03640">
    <property type="entry name" value="Lipoprotein_15"/>
    <property type="match status" value="1"/>
</dbReference>
<accession>H6RRL5</accession>
<dbReference type="PROSITE" id="PS51257">
    <property type="entry name" value="PROKAR_LIPOPROTEIN"/>
    <property type="match status" value="1"/>
</dbReference>
<organism evidence="2 3">
    <name type="scientific">Blastococcus saxobsidens (strain DD2)</name>
    <dbReference type="NCBI Taxonomy" id="1146883"/>
    <lineage>
        <taxon>Bacteria</taxon>
        <taxon>Bacillati</taxon>
        <taxon>Actinomycetota</taxon>
        <taxon>Actinomycetes</taxon>
        <taxon>Geodermatophilales</taxon>
        <taxon>Geodermatophilaceae</taxon>
        <taxon>Blastococcus</taxon>
    </lineage>
</organism>
<sequence length="165" mass="16587">MSRRADAAVLLLAAVAVAGCGEAADGDPVLPQDAAAAAQVELVDVPGLGPVLADGDGFVLYMFPPDARARVTCTGPCAGSWPPLAVADGVTPVAGDGIDPELLSTLPDPNTGGHVVTYGGYPLYRYASDVDPGTAYGQALLLNGAPWYVLDAAGQPLTTDPEATP</sequence>
<dbReference type="STRING" id="1146883.BLASA_0703"/>
<evidence type="ECO:0000256" key="1">
    <source>
        <dbReference type="SAM" id="SignalP"/>
    </source>
</evidence>
<reference evidence="2 3" key="1">
    <citation type="journal article" date="2012" name="J. Bacteriol.">
        <title>Genome Sequence of Blastococcus saxobsidens DD2, a Stone-Inhabiting Bacterium.</title>
        <authorList>
            <person name="Chouaia B."/>
            <person name="Crotti E."/>
            <person name="Brusetti L."/>
            <person name="Daffonchio D."/>
            <person name="Essoussi I."/>
            <person name="Nouioui I."/>
            <person name="Sbissi I."/>
            <person name="Ghodhbane-Gtari F."/>
            <person name="Gtari M."/>
            <person name="Vacherie B."/>
            <person name="Barbe V."/>
            <person name="Medigue C."/>
            <person name="Gury J."/>
            <person name="Pujic P."/>
            <person name="Normand P."/>
        </authorList>
    </citation>
    <scope>NUCLEOTIDE SEQUENCE [LARGE SCALE GENOMIC DNA]</scope>
    <source>
        <strain evidence="2 3">DD2</strain>
    </source>
</reference>
<proteinExistence type="predicted"/>
<keyword evidence="2" id="KW-0449">Lipoprotein</keyword>
<keyword evidence="1" id="KW-0732">Signal</keyword>
<dbReference type="AlphaFoldDB" id="H6RRL5"/>
<name>H6RRL5_BLASD</name>
<gene>
    <name evidence="2" type="ordered locus">BLASA_0703</name>
</gene>
<dbReference type="OrthoDB" id="597632at2"/>